<evidence type="ECO:0000256" key="1">
    <source>
        <dbReference type="ARBA" id="ARBA00022801"/>
    </source>
</evidence>
<keyword evidence="4" id="KW-1185">Reference proteome</keyword>
<dbReference type="AlphaFoldDB" id="A0A9P0VZG9"/>
<dbReference type="Proteomes" id="UP000837801">
    <property type="component" value="Unassembled WGS sequence"/>
</dbReference>
<keyword evidence="1 3" id="KW-0378">Hydrolase</keyword>
<evidence type="ECO:0000259" key="2">
    <source>
        <dbReference type="Pfam" id="PF03959"/>
    </source>
</evidence>
<protein>
    <submittedName>
        <fullName evidence="3">Family of serine hydrolases 3</fullName>
    </submittedName>
</protein>
<dbReference type="GO" id="GO:0016787">
    <property type="term" value="F:hydrolase activity"/>
    <property type="evidence" value="ECO:0007669"/>
    <property type="project" value="UniProtKB-KW"/>
</dbReference>
<dbReference type="Pfam" id="PF03959">
    <property type="entry name" value="FSH1"/>
    <property type="match status" value="1"/>
</dbReference>
<reference evidence="3" key="1">
    <citation type="submission" date="2022-03" db="EMBL/GenBank/DDBJ databases">
        <authorList>
            <person name="Legras J.-L."/>
            <person name="Devillers H."/>
            <person name="Grondin C."/>
        </authorList>
    </citation>
    <scope>NUCLEOTIDE SEQUENCE</scope>
    <source>
        <strain evidence="3">CLIB 1423</strain>
    </source>
</reference>
<dbReference type="OrthoDB" id="2094269at2759"/>
<accession>A0A9P0VZG9</accession>
<name>A0A9P0VZG9_9ASCO</name>
<proteinExistence type="predicted"/>
<comment type="caution">
    <text evidence="3">The sequence shown here is derived from an EMBL/GenBank/DDBJ whole genome shotgun (WGS) entry which is preliminary data.</text>
</comment>
<dbReference type="EMBL" id="CAKXYY010000013">
    <property type="protein sequence ID" value="CAH2353934.1"/>
    <property type="molecule type" value="Genomic_DNA"/>
</dbReference>
<evidence type="ECO:0000313" key="4">
    <source>
        <dbReference type="Proteomes" id="UP000837801"/>
    </source>
</evidence>
<dbReference type="Gene3D" id="3.40.50.1820">
    <property type="entry name" value="alpha/beta hydrolase"/>
    <property type="match status" value="1"/>
</dbReference>
<dbReference type="InterPro" id="IPR029058">
    <property type="entry name" value="AB_hydrolase_fold"/>
</dbReference>
<dbReference type="InterPro" id="IPR005645">
    <property type="entry name" value="FSH-like_dom"/>
</dbReference>
<gene>
    <name evidence="3" type="ORF">CLIB1423_13S02212</name>
</gene>
<dbReference type="PANTHER" id="PTHR48070:SF6">
    <property type="entry name" value="ESTERASE OVCA2"/>
    <property type="match status" value="1"/>
</dbReference>
<sequence length="282" mass="31784">MTQPKGRIIFLHGFTQSSSIFYAKTSALRKKLLKSNYDIIYLNAPLKLTPADFPTTDSLSKFGTVIAEPDEETNYRAWWFKNTGKIDTVPAIATIEKFLETGQVHEDDDTKDKKYLASYKETDEVPIVGVIGFSQGAALAGALARNFNTLFGAKASGKLDLRFVVSYSGFKVEFDEFKGFYEFDSSNVEKKDAFKMLHVIGELDSVVEEDRALSLYKEFESKSDILKHPGGHFVPNSKMLIDQVVNWIENAMIHEKAETEKKEDDLDDLDALMDMMDNLGKV</sequence>
<dbReference type="SUPFAM" id="SSF53474">
    <property type="entry name" value="alpha/beta-Hydrolases"/>
    <property type="match status" value="1"/>
</dbReference>
<dbReference type="PANTHER" id="PTHR48070">
    <property type="entry name" value="ESTERASE OVCA2"/>
    <property type="match status" value="1"/>
</dbReference>
<dbReference type="InterPro" id="IPR050593">
    <property type="entry name" value="LovG"/>
</dbReference>
<evidence type="ECO:0000313" key="3">
    <source>
        <dbReference type="EMBL" id="CAH2353934.1"/>
    </source>
</evidence>
<feature type="domain" description="Serine hydrolase" evidence="2">
    <location>
        <begin position="2"/>
        <end position="243"/>
    </location>
</feature>
<organism evidence="3 4">
    <name type="scientific">[Candida] railenensis</name>
    <dbReference type="NCBI Taxonomy" id="45579"/>
    <lineage>
        <taxon>Eukaryota</taxon>
        <taxon>Fungi</taxon>
        <taxon>Dikarya</taxon>
        <taxon>Ascomycota</taxon>
        <taxon>Saccharomycotina</taxon>
        <taxon>Pichiomycetes</taxon>
        <taxon>Debaryomycetaceae</taxon>
        <taxon>Kurtzmaniella</taxon>
    </lineage>
</organism>
<dbReference type="GO" id="GO:0005634">
    <property type="term" value="C:nucleus"/>
    <property type="evidence" value="ECO:0007669"/>
    <property type="project" value="TreeGrafter"/>
</dbReference>
<dbReference type="GO" id="GO:0005737">
    <property type="term" value="C:cytoplasm"/>
    <property type="evidence" value="ECO:0007669"/>
    <property type="project" value="TreeGrafter"/>
</dbReference>